<gene>
    <name evidence="2" type="ORF">CWATWH0402_3459</name>
</gene>
<protein>
    <recommendedName>
        <fullName evidence="4">Clostripain family protease</fullName>
    </recommendedName>
</protein>
<organism evidence="2 3">
    <name type="scientific">Crocosphaera watsonii WH 0402</name>
    <dbReference type="NCBI Taxonomy" id="1284629"/>
    <lineage>
        <taxon>Bacteria</taxon>
        <taxon>Bacillati</taxon>
        <taxon>Cyanobacteriota</taxon>
        <taxon>Cyanophyceae</taxon>
        <taxon>Oscillatoriophycideae</taxon>
        <taxon>Chroococcales</taxon>
        <taxon>Aphanothecaceae</taxon>
        <taxon>Crocosphaera</taxon>
    </lineage>
</organism>
<reference evidence="2 3" key="1">
    <citation type="submission" date="2013-01" db="EMBL/GenBank/DDBJ databases">
        <authorList>
            <person name="Bench S."/>
        </authorList>
    </citation>
    <scope>NUCLEOTIDE SEQUENCE [LARGE SCALE GENOMIC DNA]</scope>
    <source>
        <strain evidence="2 3">WH 0402</strain>
    </source>
</reference>
<comment type="caution">
    <text evidence="2">The sequence shown here is derived from an EMBL/GenBank/DDBJ whole genome shotgun (WGS) entry which is preliminary data.</text>
</comment>
<dbReference type="PANTHER" id="PTHR37835:SF1">
    <property type="entry name" value="ALPHA-CLOSTRIPAIN"/>
    <property type="match status" value="1"/>
</dbReference>
<feature type="signal peptide" evidence="1">
    <location>
        <begin position="1"/>
        <end position="28"/>
    </location>
</feature>
<proteinExistence type="predicted"/>
<evidence type="ECO:0000313" key="3">
    <source>
        <dbReference type="Proteomes" id="UP000018130"/>
    </source>
</evidence>
<reference evidence="2 3" key="2">
    <citation type="submission" date="2013-09" db="EMBL/GenBank/DDBJ databases">
        <title>Whole genome comparison of six Crocosphaera watsonii strains with differing phenotypes.</title>
        <authorList>
            <person name="Bench S.R."/>
            <person name="Heller P."/>
            <person name="Frank I."/>
            <person name="Arciniega M."/>
            <person name="Shilova I.N."/>
            <person name="Zehr J.P."/>
        </authorList>
    </citation>
    <scope>NUCLEOTIDE SEQUENCE [LARGE SCALE GENOMIC DNA]</scope>
    <source>
        <strain evidence="2 3">WH 0402</strain>
    </source>
</reference>
<keyword evidence="1" id="KW-0732">Signal</keyword>
<dbReference type="RefSeq" id="WP_197090174.1">
    <property type="nucleotide sequence ID" value="NZ_CAQN01001018.1"/>
</dbReference>
<dbReference type="EMBL" id="CAQN01001018">
    <property type="protein sequence ID" value="CCQ69686.1"/>
    <property type="molecule type" value="Genomic_DNA"/>
</dbReference>
<sequence length="420" mass="48336">MKRKDFCRYFFYLLGGMIATSFPSLSLALNNSTHKKYLSLSSSITNQNTLLNANFSTSFLKSYYRWVIVYWMPYDNDLERFGESIIQMLIESTINNPDVLVVVQSDYLGDQKMRRRLIFDGKVEEVEVTEENSSDSVALANYLDWVKQSCSAKYFGFIIVGHGGKLNEISPDYQGPLMRNRTWMGVEQLSEVITYFNKSTDGKVQFLFLQNCHKATLEVIYQVRNCAKYTLASQFLLGVPNYYYKGFFDALKQPSINGREAAIAIMDSEHSNMYYTLTLVDNQAVKDLPKNLLPFLKIIVNHSFLAVNMNKLLTYSYRNEKYCDILVFLNYLANISHSGKQQLSNFIHFLQSSVITYYQTGGSLYKHQGLSTQSKQMNQQSLSGLGLYIPESKSAISHYRSFDLYKVIDLMSLYSKMFSL</sequence>
<evidence type="ECO:0000313" key="2">
    <source>
        <dbReference type="EMBL" id="CCQ69686.1"/>
    </source>
</evidence>
<dbReference type="Gene3D" id="3.40.50.11970">
    <property type="match status" value="1"/>
</dbReference>
<dbReference type="InterPro" id="IPR005077">
    <property type="entry name" value="Peptidase_C11"/>
</dbReference>
<evidence type="ECO:0000256" key="1">
    <source>
        <dbReference type="SAM" id="SignalP"/>
    </source>
</evidence>
<dbReference type="Pfam" id="PF03415">
    <property type="entry name" value="Peptidase_C11"/>
    <property type="match status" value="1"/>
</dbReference>
<accession>T2JXC3</accession>
<evidence type="ECO:0008006" key="4">
    <source>
        <dbReference type="Google" id="ProtNLM"/>
    </source>
</evidence>
<dbReference type="Proteomes" id="UP000018130">
    <property type="component" value="Unassembled WGS sequence"/>
</dbReference>
<dbReference type="AlphaFoldDB" id="T2JXC3"/>
<name>T2JXC3_CROWT</name>
<feature type="chain" id="PRO_5004602355" description="Clostripain family protease" evidence="1">
    <location>
        <begin position="29"/>
        <end position="420"/>
    </location>
</feature>
<dbReference type="PANTHER" id="PTHR37835">
    <property type="entry name" value="ALPHA-CLOSTRIPAIN"/>
    <property type="match status" value="1"/>
</dbReference>